<evidence type="ECO:0000313" key="2">
    <source>
        <dbReference type="EMBL" id="KAJ2680798.1"/>
    </source>
</evidence>
<protein>
    <submittedName>
        <fullName evidence="2">Uncharacterized protein</fullName>
    </submittedName>
</protein>
<accession>A0A9W8GEW9</accession>
<dbReference type="EMBL" id="JANBTW010000003">
    <property type="protein sequence ID" value="KAJ2680798.1"/>
    <property type="molecule type" value="Genomic_DNA"/>
</dbReference>
<name>A0A9W8GEW9_9FUNG</name>
<gene>
    <name evidence="2" type="ORF">GGI25_000433</name>
</gene>
<comment type="caution">
    <text evidence="2">The sequence shown here is derived from an EMBL/GenBank/DDBJ whole genome shotgun (WGS) entry which is preliminary data.</text>
</comment>
<reference evidence="2" key="1">
    <citation type="submission" date="2022-07" db="EMBL/GenBank/DDBJ databases">
        <title>Phylogenomic reconstructions and comparative analyses of Kickxellomycotina fungi.</title>
        <authorList>
            <person name="Reynolds N.K."/>
            <person name="Stajich J.E."/>
            <person name="Barry K."/>
            <person name="Grigoriev I.V."/>
            <person name="Crous P."/>
            <person name="Smith M.E."/>
        </authorList>
    </citation>
    <scope>NUCLEOTIDE SEQUENCE</scope>
    <source>
        <strain evidence="2">NRRL 3115</strain>
    </source>
</reference>
<proteinExistence type="predicted"/>
<feature type="region of interest" description="Disordered" evidence="1">
    <location>
        <begin position="335"/>
        <end position="355"/>
    </location>
</feature>
<evidence type="ECO:0000313" key="3">
    <source>
        <dbReference type="Proteomes" id="UP001151518"/>
    </source>
</evidence>
<sequence length="440" mass="47847">MGRSVRNRLQSLFGRGDGAVETYSTNSYVSPSKSTNNSSRSFASSLVGHFRSHHQPIQKPPITSAAPGYFKSLFRDHPVSFSSAGTAAHCAPAFDQEPPYGSYDSYNSETRLLLDTGSAHILKTFFSDSVVPLEDEGVGRLKAVYEVWMPKNGLVSKDKISGIYTLSLVCANRIEGTLYCDGETKERSLQKHHVQCIYAGTGVRRGCCNAESTNTATTGIEVWIKGSLPVSGPWVQSMNIPPEHRLNKLCPIAAPKHDFSTFVNAGCNLVELPTLTAGSDSSVFELDSDVYIYYCRLTPCASICYTAKPAARRAREPPIFEITRLRRATTISMVSPNHTLSSSSPAPPGSRGESHSLKLCKTRSLYIHLCTTYDKHGIVSRGGGCLMLPGSIQLNDGDGIHLKEVAPGADIPIKNIGFDRAQFLLIDMPGYKDNSDAKSI</sequence>
<organism evidence="2 3">
    <name type="scientific">Coemansia spiralis</name>
    <dbReference type="NCBI Taxonomy" id="417178"/>
    <lineage>
        <taxon>Eukaryota</taxon>
        <taxon>Fungi</taxon>
        <taxon>Fungi incertae sedis</taxon>
        <taxon>Zoopagomycota</taxon>
        <taxon>Kickxellomycotina</taxon>
        <taxon>Kickxellomycetes</taxon>
        <taxon>Kickxellales</taxon>
        <taxon>Kickxellaceae</taxon>
        <taxon>Coemansia</taxon>
    </lineage>
</organism>
<dbReference type="OrthoDB" id="5581610at2759"/>
<dbReference type="AlphaFoldDB" id="A0A9W8GEW9"/>
<dbReference type="Proteomes" id="UP001151518">
    <property type="component" value="Unassembled WGS sequence"/>
</dbReference>
<evidence type="ECO:0000256" key="1">
    <source>
        <dbReference type="SAM" id="MobiDB-lite"/>
    </source>
</evidence>